<evidence type="ECO:0000313" key="2">
    <source>
        <dbReference type="Proteomes" id="UP000533954"/>
    </source>
</evidence>
<dbReference type="AlphaFoldDB" id="A0A7K7VN24"/>
<protein>
    <submittedName>
        <fullName evidence="1">HHLA1 protein</fullName>
    </submittedName>
</protein>
<keyword evidence="2" id="KW-1185">Reference proteome</keyword>
<name>A0A7K7VN24_EUDEL</name>
<dbReference type="PANTHER" id="PTHR15299:SF3">
    <property type="entry name" value="HERV-H LTR-ASSOCIATING PROTEIN 1"/>
    <property type="match status" value="1"/>
</dbReference>
<dbReference type="EMBL" id="VZSX01000243">
    <property type="protein sequence ID" value="NXA42839.1"/>
    <property type="molecule type" value="Genomic_DNA"/>
</dbReference>
<comment type="caution">
    <text evidence="1">The sequence shown here is derived from an EMBL/GenBank/DDBJ whole genome shotgun (WGS) entry which is preliminary data.</text>
</comment>
<accession>A0A7K7VN24</accession>
<reference evidence="1 2" key="1">
    <citation type="submission" date="2019-09" db="EMBL/GenBank/DDBJ databases">
        <title>Bird 10,000 Genomes (B10K) Project - Family phase.</title>
        <authorList>
            <person name="Zhang G."/>
        </authorList>
    </citation>
    <scope>NUCLEOTIDE SEQUENCE [LARGE SCALE GENOMIC DNA]</scope>
    <source>
        <strain evidence="1">B10K-LSUMZ-16893</strain>
    </source>
</reference>
<dbReference type="InterPro" id="IPR037643">
    <property type="entry name" value="HHLA1"/>
</dbReference>
<dbReference type="OrthoDB" id="9902153at2759"/>
<organism evidence="1 2">
    <name type="scientific">Eudromia elegans</name>
    <name type="common">Elegant crested-tinamou</name>
    <dbReference type="NCBI Taxonomy" id="8805"/>
    <lineage>
        <taxon>Eukaryota</taxon>
        <taxon>Metazoa</taxon>
        <taxon>Chordata</taxon>
        <taxon>Craniata</taxon>
        <taxon>Vertebrata</taxon>
        <taxon>Euteleostomi</taxon>
        <taxon>Archelosauria</taxon>
        <taxon>Archosauria</taxon>
        <taxon>Dinosauria</taxon>
        <taxon>Saurischia</taxon>
        <taxon>Theropoda</taxon>
        <taxon>Coelurosauria</taxon>
        <taxon>Aves</taxon>
        <taxon>Palaeognathae</taxon>
        <taxon>Tinamiformes</taxon>
        <taxon>Tinamidae</taxon>
        <taxon>Eudromia</taxon>
    </lineage>
</organism>
<feature type="non-terminal residue" evidence="1">
    <location>
        <position position="1"/>
    </location>
</feature>
<dbReference type="Proteomes" id="UP000533954">
    <property type="component" value="Unassembled WGS sequence"/>
</dbReference>
<dbReference type="PANTHER" id="PTHR15299">
    <property type="entry name" value="HERV-H LTR-ASSOCIATING PROTEIN 1"/>
    <property type="match status" value="1"/>
</dbReference>
<sequence length="495" mass="55483">IFFFFTASGIRRENKREKHTAVLATAELPAKSVDLAAVNLTELVNNMLGTALKGSKNFFSLLSITSYSSFAFHKVSVTIYNISNLKGVDPGKFPVRHCYCLNNTTNDLTDFTALLVDILGNSTSYLTEIFKSTSILSVNQSNNSDCIYICMMTGQTGRNLSNFWEMLDKFPVINYTFSSNTSANTGKYLIVSSSMKLQEDLNKTMDTSAEHTWRSKSEQCLCLSPATKIPIALKGEGIPPTRVPSWPKTAGVKGSGFQSLENWDVWKARGTVGAVKDATATTPAGEYCTDKPFPHCSCTTNHISGSQSCWAIREEFSTSHYSHQLQRPIPSHVVEMQTWFITFSPSQTLEVSGVFCSIQEPTEVPKFAHPNQISPLQENLAKAQQAEEQISRQTLLFYVQTRCPQAVLKESLGTSPPVTVIAQKINPCVMELCRFFQLCLCVSRRRYSRKEAMRYCVEYYSWFLKNASYVCEKVKRKVYSQTLKQKCLANICKSI</sequence>
<proteinExistence type="predicted"/>
<feature type="non-terminal residue" evidence="1">
    <location>
        <position position="495"/>
    </location>
</feature>
<gene>
    <name evidence="1" type="primary">Hhla1</name>
    <name evidence="1" type="ORF">EUDELE_R14256</name>
</gene>
<evidence type="ECO:0000313" key="1">
    <source>
        <dbReference type="EMBL" id="NXA42839.1"/>
    </source>
</evidence>